<dbReference type="AlphaFoldDB" id="A0A1J8QM55"/>
<dbReference type="EMBL" id="LVVM01000336">
    <property type="protein sequence ID" value="OJA20963.1"/>
    <property type="molecule type" value="Genomic_DNA"/>
</dbReference>
<dbReference type="Proteomes" id="UP000183567">
    <property type="component" value="Unassembled WGS sequence"/>
</dbReference>
<name>A0A1J8QM55_9AGAM</name>
<feature type="non-terminal residue" evidence="2">
    <location>
        <position position="1"/>
    </location>
</feature>
<accession>A0A1J8QM55</accession>
<proteinExistence type="predicted"/>
<comment type="caution">
    <text evidence="2">The sequence shown here is derived from an EMBL/GenBank/DDBJ whole genome shotgun (WGS) entry which is preliminary data.</text>
</comment>
<organism evidence="2 3">
    <name type="scientific">Rhizopogon vesiculosus</name>
    <dbReference type="NCBI Taxonomy" id="180088"/>
    <lineage>
        <taxon>Eukaryota</taxon>
        <taxon>Fungi</taxon>
        <taxon>Dikarya</taxon>
        <taxon>Basidiomycota</taxon>
        <taxon>Agaricomycotina</taxon>
        <taxon>Agaricomycetes</taxon>
        <taxon>Agaricomycetidae</taxon>
        <taxon>Boletales</taxon>
        <taxon>Suillineae</taxon>
        <taxon>Rhizopogonaceae</taxon>
        <taxon>Rhizopogon</taxon>
    </lineage>
</organism>
<reference evidence="2 3" key="1">
    <citation type="submission" date="2016-03" db="EMBL/GenBank/DDBJ databases">
        <title>Comparative genomics of the ectomycorrhizal sister species Rhizopogon vinicolor and Rhizopogon vesiculosus (Basidiomycota: Boletales) reveals a divergence of the mating type B locus.</title>
        <authorList>
            <person name="Mujic A.B."/>
            <person name="Kuo A."/>
            <person name="Tritt A."/>
            <person name="Lipzen A."/>
            <person name="Chen C."/>
            <person name="Johnson J."/>
            <person name="Sharma A."/>
            <person name="Barry K."/>
            <person name="Grigoriev I.V."/>
            <person name="Spatafora J.W."/>
        </authorList>
    </citation>
    <scope>NUCLEOTIDE SEQUENCE [LARGE SCALE GENOMIC DNA]</scope>
    <source>
        <strain evidence="2 3">AM-OR11-056</strain>
    </source>
</reference>
<evidence type="ECO:0000256" key="1">
    <source>
        <dbReference type="SAM" id="MobiDB-lite"/>
    </source>
</evidence>
<keyword evidence="3" id="KW-1185">Reference proteome</keyword>
<dbReference type="STRING" id="180088.A0A1J8QM55"/>
<sequence length="160" mass="16999">GDDFWGNNTNRAPHCSVPSTDPSPRRNLFDFLRFNLQPVDASQPVPLQPRRRNFRFFTGITSVPTVDVAPAQDVERYGIVPPTEAEVAAAMAAALQQPSGNAISGQTSPGQAVVGVQVSQVATLGSPAQIVQGQHSAADTGEPVFVIGCCGLVFHLARHR</sequence>
<dbReference type="OrthoDB" id="2689474at2759"/>
<feature type="region of interest" description="Disordered" evidence="1">
    <location>
        <begin position="1"/>
        <end position="22"/>
    </location>
</feature>
<protein>
    <submittedName>
        <fullName evidence="2">Uncharacterized protein</fullName>
    </submittedName>
</protein>
<evidence type="ECO:0000313" key="3">
    <source>
        <dbReference type="Proteomes" id="UP000183567"/>
    </source>
</evidence>
<gene>
    <name evidence="2" type="ORF">AZE42_12890</name>
</gene>
<evidence type="ECO:0000313" key="2">
    <source>
        <dbReference type="EMBL" id="OJA20963.1"/>
    </source>
</evidence>